<proteinExistence type="predicted"/>
<protein>
    <submittedName>
        <fullName evidence="1">Uncharacterized protein</fullName>
    </submittedName>
</protein>
<evidence type="ECO:0000313" key="2">
    <source>
        <dbReference type="Proteomes" id="UP001595556"/>
    </source>
</evidence>
<dbReference type="Proteomes" id="UP001595556">
    <property type="component" value="Unassembled WGS sequence"/>
</dbReference>
<keyword evidence="2" id="KW-1185">Reference proteome</keyword>
<comment type="caution">
    <text evidence="1">The sequence shown here is derived from an EMBL/GenBank/DDBJ whole genome shotgun (WGS) entry which is preliminary data.</text>
</comment>
<evidence type="ECO:0000313" key="1">
    <source>
        <dbReference type="EMBL" id="MFC3146769.1"/>
    </source>
</evidence>
<name>A0ABV7H2U8_9BURK</name>
<gene>
    <name evidence="1" type="ORF">ACFOEN_03840</name>
</gene>
<reference evidence="2" key="1">
    <citation type="journal article" date="2019" name="Int. J. Syst. Evol. Microbiol.">
        <title>The Global Catalogue of Microorganisms (GCM) 10K type strain sequencing project: providing services to taxonomists for standard genome sequencing and annotation.</title>
        <authorList>
            <consortium name="The Broad Institute Genomics Platform"/>
            <consortium name="The Broad Institute Genome Sequencing Center for Infectious Disease"/>
            <person name="Wu L."/>
            <person name="Ma J."/>
        </authorList>
    </citation>
    <scope>NUCLEOTIDE SEQUENCE [LARGE SCALE GENOMIC DNA]</scope>
    <source>
        <strain evidence="2">KCTC 52168</strain>
    </source>
</reference>
<accession>A0ABV7H2U8</accession>
<organism evidence="1 2">
    <name type="scientific">Piscinibacterium candidicorallinum</name>
    <dbReference type="NCBI Taxonomy" id="1793872"/>
    <lineage>
        <taxon>Bacteria</taxon>
        <taxon>Pseudomonadati</taxon>
        <taxon>Pseudomonadota</taxon>
        <taxon>Betaproteobacteria</taxon>
        <taxon>Burkholderiales</taxon>
        <taxon>Piscinibacterium</taxon>
    </lineage>
</organism>
<sequence length="202" mass="21723">MPIFTKYLTAEGFNKSVNTLSDYMAGVLACLQGRVGGEPLYRTRVPMLNTRMSEWLGQRKLGPRKTEKMVALGGEGDQFIQFADQLVEETINAVLPAPPRAPQNISFTQIPTGKLVYGSTRVQGLVTADANIKTKIASVYSMGKTYTGHGPTISLGMGALHCHVGNGDGIGFKWVADVLHILAWGQKSDSAGAGTSGYKWTT</sequence>
<dbReference type="EMBL" id="JBHRTI010000003">
    <property type="protein sequence ID" value="MFC3146769.1"/>
    <property type="molecule type" value="Genomic_DNA"/>
</dbReference>
<dbReference type="RefSeq" id="WP_377301250.1">
    <property type="nucleotide sequence ID" value="NZ_CP180191.1"/>
</dbReference>